<sequence length="141" mass="15754">MQRWTNAATSRHPISEKLDEVQSNVRLYNDLCQRAIILGSTIIGGEQIPNDDVIRTNKGAKRIDSGKERVGNDGNANKEGKVPVDTQIANVGPQGVFQQMDMSGSLDYPTFYPRFLTTLLRGGDISKRSVEMLDEMLEEQR</sequence>
<feature type="compositionally biased region" description="Basic and acidic residues" evidence="1">
    <location>
        <begin position="61"/>
        <end position="82"/>
    </location>
</feature>
<comment type="caution">
    <text evidence="2">The sequence shown here is derived from an EMBL/GenBank/DDBJ whole genome shotgun (WGS) entry which is preliminary data.</text>
</comment>
<proteinExistence type="predicted"/>
<evidence type="ECO:0000313" key="3">
    <source>
        <dbReference type="Proteomes" id="UP000594638"/>
    </source>
</evidence>
<accession>A0A8S0S0U0</accession>
<reference evidence="2 3" key="1">
    <citation type="submission" date="2019-12" db="EMBL/GenBank/DDBJ databases">
        <authorList>
            <person name="Alioto T."/>
            <person name="Alioto T."/>
            <person name="Gomez Garrido J."/>
        </authorList>
    </citation>
    <scope>NUCLEOTIDE SEQUENCE [LARGE SCALE GENOMIC DNA]</scope>
</reference>
<protein>
    <submittedName>
        <fullName evidence="2">Uncharacterized protein</fullName>
    </submittedName>
</protein>
<gene>
    <name evidence="2" type="ORF">OLEA9_A075262</name>
</gene>
<dbReference type="Proteomes" id="UP000594638">
    <property type="component" value="Unassembled WGS sequence"/>
</dbReference>
<keyword evidence="3" id="KW-1185">Reference proteome</keyword>
<evidence type="ECO:0000313" key="2">
    <source>
        <dbReference type="EMBL" id="CAA2985412.1"/>
    </source>
</evidence>
<organism evidence="2 3">
    <name type="scientific">Olea europaea subsp. europaea</name>
    <dbReference type="NCBI Taxonomy" id="158383"/>
    <lineage>
        <taxon>Eukaryota</taxon>
        <taxon>Viridiplantae</taxon>
        <taxon>Streptophyta</taxon>
        <taxon>Embryophyta</taxon>
        <taxon>Tracheophyta</taxon>
        <taxon>Spermatophyta</taxon>
        <taxon>Magnoliopsida</taxon>
        <taxon>eudicotyledons</taxon>
        <taxon>Gunneridae</taxon>
        <taxon>Pentapetalae</taxon>
        <taxon>asterids</taxon>
        <taxon>lamiids</taxon>
        <taxon>Lamiales</taxon>
        <taxon>Oleaceae</taxon>
        <taxon>Oleeae</taxon>
        <taxon>Olea</taxon>
    </lineage>
</organism>
<evidence type="ECO:0000256" key="1">
    <source>
        <dbReference type="SAM" id="MobiDB-lite"/>
    </source>
</evidence>
<dbReference type="Gramene" id="OE9A075262T2">
    <property type="protein sequence ID" value="OE9A075262C2"/>
    <property type="gene ID" value="OE9A075262"/>
</dbReference>
<dbReference type="AlphaFoldDB" id="A0A8S0S0U0"/>
<dbReference type="OrthoDB" id="1716993at2759"/>
<dbReference type="Gramene" id="OE9A075262T3">
    <property type="protein sequence ID" value="OE9A075262C3"/>
    <property type="gene ID" value="OE9A075262"/>
</dbReference>
<dbReference type="EMBL" id="CACTIH010003807">
    <property type="protein sequence ID" value="CAA2985412.1"/>
    <property type="molecule type" value="Genomic_DNA"/>
</dbReference>
<name>A0A8S0S0U0_OLEEU</name>
<feature type="region of interest" description="Disordered" evidence="1">
    <location>
        <begin position="60"/>
        <end position="82"/>
    </location>
</feature>